<accession>A0ABV2J729</accession>
<protein>
    <submittedName>
        <fullName evidence="1">Uncharacterized protein</fullName>
    </submittedName>
</protein>
<dbReference type="RefSeq" id="WP_354366588.1">
    <property type="nucleotide sequence ID" value="NZ_JBEPMA010000001.1"/>
</dbReference>
<dbReference type="Proteomes" id="UP001549162">
    <property type="component" value="Unassembled WGS sequence"/>
</dbReference>
<reference evidence="1 2" key="1">
    <citation type="submission" date="2024-06" db="EMBL/GenBank/DDBJ databases">
        <title>Genomic Encyclopedia of Type Strains, Phase IV (KMG-IV): sequencing the most valuable type-strain genomes for metagenomic binning, comparative biology and taxonomic classification.</title>
        <authorList>
            <person name="Goeker M."/>
        </authorList>
    </citation>
    <scope>NUCLEOTIDE SEQUENCE [LARGE SCALE GENOMIC DNA]</scope>
    <source>
        <strain evidence="1 2">DSM 21460</strain>
    </source>
</reference>
<name>A0ABV2J729_9FIRM</name>
<comment type="caution">
    <text evidence="1">The sequence shown here is derived from an EMBL/GenBank/DDBJ whole genome shotgun (WGS) entry which is preliminary data.</text>
</comment>
<organism evidence="1 2">
    <name type="scientific">Peptoniphilus olsenii</name>
    <dbReference type="NCBI Taxonomy" id="411570"/>
    <lineage>
        <taxon>Bacteria</taxon>
        <taxon>Bacillati</taxon>
        <taxon>Bacillota</taxon>
        <taxon>Tissierellia</taxon>
        <taxon>Tissierellales</taxon>
        <taxon>Peptoniphilaceae</taxon>
        <taxon>Peptoniphilus</taxon>
    </lineage>
</organism>
<evidence type="ECO:0000313" key="2">
    <source>
        <dbReference type="Proteomes" id="UP001549162"/>
    </source>
</evidence>
<sequence length="155" mass="17596">MADINGYTGLSVVENPYFGIDEVLKNFQKYNTYMMTGFADRIVELPWTFEVVDMGVADNGNRLVHLKFYEGEVIEEGTDLSEMNLGNVDVAVAILYEWRKYVDNVLLQQALKTDGLEMTTLNGLIANAFGVTFDDLDNIKVIRGYYDEPRGEVWS</sequence>
<keyword evidence="2" id="KW-1185">Reference proteome</keyword>
<gene>
    <name evidence="1" type="ORF">ABID14_000202</name>
</gene>
<proteinExistence type="predicted"/>
<dbReference type="EMBL" id="JBEPMA010000001">
    <property type="protein sequence ID" value="MET3616582.1"/>
    <property type="molecule type" value="Genomic_DNA"/>
</dbReference>
<evidence type="ECO:0000313" key="1">
    <source>
        <dbReference type="EMBL" id="MET3616582.1"/>
    </source>
</evidence>